<name>A0A382UTU5_9ZZZZ</name>
<accession>A0A382UTU5</accession>
<feature type="region of interest" description="Disordered" evidence="1">
    <location>
        <begin position="27"/>
        <end position="49"/>
    </location>
</feature>
<evidence type="ECO:0000256" key="1">
    <source>
        <dbReference type="SAM" id="MobiDB-lite"/>
    </source>
</evidence>
<protein>
    <submittedName>
        <fullName evidence="2">Uncharacterized protein</fullName>
    </submittedName>
</protein>
<evidence type="ECO:0000313" key="2">
    <source>
        <dbReference type="EMBL" id="SVD37664.1"/>
    </source>
</evidence>
<organism evidence="2">
    <name type="scientific">marine metagenome</name>
    <dbReference type="NCBI Taxonomy" id="408172"/>
    <lineage>
        <taxon>unclassified sequences</taxon>
        <taxon>metagenomes</taxon>
        <taxon>ecological metagenomes</taxon>
    </lineage>
</organism>
<dbReference type="EMBL" id="UINC01146750">
    <property type="protein sequence ID" value="SVD37664.1"/>
    <property type="molecule type" value="Genomic_DNA"/>
</dbReference>
<proteinExistence type="predicted"/>
<gene>
    <name evidence="2" type="ORF">METZ01_LOCUS390518</name>
</gene>
<dbReference type="AlphaFoldDB" id="A0A382UTU5"/>
<feature type="compositionally biased region" description="Basic and acidic residues" evidence="1">
    <location>
        <begin position="35"/>
        <end position="44"/>
    </location>
</feature>
<sequence>MSGMKSRVKSLLDDSLPFTSQDTLVKESGASSTKKFREALRDGSPDDSSWETELCKCISSSQLVYITRSSP</sequence>
<reference evidence="2" key="1">
    <citation type="submission" date="2018-05" db="EMBL/GenBank/DDBJ databases">
        <authorList>
            <person name="Lanie J.A."/>
            <person name="Ng W.-L."/>
            <person name="Kazmierczak K.M."/>
            <person name="Andrzejewski T.M."/>
            <person name="Davidsen T.M."/>
            <person name="Wayne K.J."/>
            <person name="Tettelin H."/>
            <person name="Glass J.I."/>
            <person name="Rusch D."/>
            <person name="Podicherti R."/>
            <person name="Tsui H.-C.T."/>
            <person name="Winkler M.E."/>
        </authorList>
    </citation>
    <scope>NUCLEOTIDE SEQUENCE</scope>
</reference>